<feature type="compositionally biased region" description="Polar residues" evidence="6">
    <location>
        <begin position="15"/>
        <end position="24"/>
    </location>
</feature>
<organism evidence="9 10">
    <name type="scientific">Jaapia argillacea MUCL 33604</name>
    <dbReference type="NCBI Taxonomy" id="933084"/>
    <lineage>
        <taxon>Eukaryota</taxon>
        <taxon>Fungi</taxon>
        <taxon>Dikarya</taxon>
        <taxon>Basidiomycota</taxon>
        <taxon>Agaricomycotina</taxon>
        <taxon>Agaricomycetes</taxon>
        <taxon>Agaricomycetidae</taxon>
        <taxon>Jaapiales</taxon>
        <taxon>Jaapiaceae</taxon>
        <taxon>Jaapia</taxon>
    </lineage>
</organism>
<dbReference type="EMBL" id="KL197718">
    <property type="protein sequence ID" value="KDQ58164.1"/>
    <property type="molecule type" value="Genomic_DNA"/>
</dbReference>
<evidence type="ECO:0000256" key="3">
    <source>
        <dbReference type="ARBA" id="ARBA00022692"/>
    </source>
</evidence>
<evidence type="ECO:0000256" key="2">
    <source>
        <dbReference type="ARBA" id="ARBA00022448"/>
    </source>
</evidence>
<gene>
    <name evidence="9" type="ORF">JAAARDRAFT_34978</name>
</gene>
<evidence type="ECO:0000256" key="1">
    <source>
        <dbReference type="ARBA" id="ARBA00004141"/>
    </source>
</evidence>
<evidence type="ECO:0000256" key="5">
    <source>
        <dbReference type="ARBA" id="ARBA00023136"/>
    </source>
</evidence>
<keyword evidence="4 7" id="KW-1133">Transmembrane helix</keyword>
<name>A0A067PTV5_9AGAM</name>
<evidence type="ECO:0000259" key="8">
    <source>
        <dbReference type="PROSITE" id="PS50850"/>
    </source>
</evidence>
<feature type="transmembrane region" description="Helical" evidence="7">
    <location>
        <begin position="72"/>
        <end position="92"/>
    </location>
</feature>
<keyword evidence="3 7" id="KW-0812">Transmembrane</keyword>
<evidence type="ECO:0000256" key="7">
    <source>
        <dbReference type="SAM" id="Phobius"/>
    </source>
</evidence>
<feature type="transmembrane region" description="Helical" evidence="7">
    <location>
        <begin position="384"/>
        <end position="409"/>
    </location>
</feature>
<dbReference type="InterPro" id="IPR020846">
    <property type="entry name" value="MFS_dom"/>
</dbReference>
<feature type="transmembrane region" description="Helical" evidence="7">
    <location>
        <begin position="34"/>
        <end position="52"/>
    </location>
</feature>
<dbReference type="GO" id="GO:0016020">
    <property type="term" value="C:membrane"/>
    <property type="evidence" value="ECO:0007669"/>
    <property type="project" value="UniProtKB-SubCell"/>
</dbReference>
<feature type="transmembrane region" description="Helical" evidence="7">
    <location>
        <begin position="133"/>
        <end position="152"/>
    </location>
</feature>
<accession>A0A067PTV5</accession>
<feature type="transmembrane region" description="Helical" evidence="7">
    <location>
        <begin position="104"/>
        <end position="121"/>
    </location>
</feature>
<dbReference type="PANTHER" id="PTHR23504:SF15">
    <property type="entry name" value="MAJOR FACILITATOR SUPERFAMILY (MFS) PROFILE DOMAIN-CONTAINING PROTEIN"/>
    <property type="match status" value="1"/>
</dbReference>
<comment type="subcellular location">
    <subcellularLocation>
        <location evidence="1">Membrane</location>
        <topology evidence="1">Multi-pass membrane protein</topology>
    </subcellularLocation>
</comment>
<feature type="transmembrane region" description="Helical" evidence="7">
    <location>
        <begin position="312"/>
        <end position="331"/>
    </location>
</feature>
<feature type="transmembrane region" description="Helical" evidence="7">
    <location>
        <begin position="280"/>
        <end position="300"/>
    </location>
</feature>
<feature type="transmembrane region" description="Helical" evidence="7">
    <location>
        <begin position="454"/>
        <end position="474"/>
    </location>
</feature>
<dbReference type="GO" id="GO:0022857">
    <property type="term" value="F:transmembrane transporter activity"/>
    <property type="evidence" value="ECO:0007669"/>
    <property type="project" value="InterPro"/>
</dbReference>
<dbReference type="InParanoid" id="A0A067PTV5"/>
<evidence type="ECO:0000313" key="10">
    <source>
        <dbReference type="Proteomes" id="UP000027265"/>
    </source>
</evidence>
<protein>
    <recommendedName>
        <fullName evidence="8">Major facilitator superfamily (MFS) profile domain-containing protein</fullName>
    </recommendedName>
</protein>
<dbReference type="InterPro" id="IPR011701">
    <property type="entry name" value="MFS"/>
</dbReference>
<keyword evidence="5 7" id="KW-0472">Membrane</keyword>
<keyword evidence="10" id="KW-1185">Reference proteome</keyword>
<feature type="transmembrane region" description="Helical" evidence="7">
    <location>
        <begin position="164"/>
        <end position="184"/>
    </location>
</feature>
<feature type="region of interest" description="Disordered" evidence="6">
    <location>
        <begin position="1"/>
        <end position="25"/>
    </location>
</feature>
<evidence type="ECO:0000256" key="6">
    <source>
        <dbReference type="SAM" id="MobiDB-lite"/>
    </source>
</evidence>
<feature type="transmembrane region" description="Helical" evidence="7">
    <location>
        <begin position="204"/>
        <end position="226"/>
    </location>
</feature>
<dbReference type="PROSITE" id="PS50850">
    <property type="entry name" value="MFS"/>
    <property type="match status" value="1"/>
</dbReference>
<dbReference type="OrthoDB" id="419616at2759"/>
<dbReference type="Proteomes" id="UP000027265">
    <property type="component" value="Unassembled WGS sequence"/>
</dbReference>
<keyword evidence="2" id="KW-0813">Transport</keyword>
<proteinExistence type="predicted"/>
<sequence length="486" mass="52382">MSSLHHVRSRRSRETSPLDSNVSRKATPLPKSQLAAIYAIKILVPIATTQIFPYLNVMVERIKHSDGPFNAYYSGMIASSFPIARLITIYPWARLSDSIGRKPVILVGTSGIAITSVMFGLSQTFTGVLLTRFLTGIFCGTIGAIHSVVGELSDSTNQSTAFPLYDICSALGFVIGPFIGGTFANPATEFPKWFDNTFFVDYPYFLPCLVTAVLAIIVSTLAFFVLDETLPIKRKSKQVSPSDSVESLLPSPAQDPKPKPLTIPQLLAIPSVRNICLSSISLDFIATCFNFGFVLVAYSSPTIGGLGLNPTQIGQTISIMGAISILLKLCMPYLLRRYDNVKLYSTLLCIWPFVFVSLGLLEALGRHDSIQGVDPGDARGMTGWMKISVGLILLGSRVGCLAFSIVMILIKESSPNPASLGATNGLAEFGQAISSALGPAIVSSLFALSMTHHVFGGHMWIVVITGVAIAVNWFPGRLRPVDRGEP</sequence>
<dbReference type="InterPro" id="IPR036259">
    <property type="entry name" value="MFS_trans_sf"/>
</dbReference>
<dbReference type="SUPFAM" id="SSF103473">
    <property type="entry name" value="MFS general substrate transporter"/>
    <property type="match status" value="1"/>
</dbReference>
<reference evidence="10" key="1">
    <citation type="journal article" date="2014" name="Proc. Natl. Acad. Sci. U.S.A.">
        <title>Extensive sampling of basidiomycete genomes demonstrates inadequacy of the white-rot/brown-rot paradigm for wood decay fungi.</title>
        <authorList>
            <person name="Riley R."/>
            <person name="Salamov A.A."/>
            <person name="Brown D.W."/>
            <person name="Nagy L.G."/>
            <person name="Floudas D."/>
            <person name="Held B.W."/>
            <person name="Levasseur A."/>
            <person name="Lombard V."/>
            <person name="Morin E."/>
            <person name="Otillar R."/>
            <person name="Lindquist E.A."/>
            <person name="Sun H."/>
            <person name="LaButti K.M."/>
            <person name="Schmutz J."/>
            <person name="Jabbour D."/>
            <person name="Luo H."/>
            <person name="Baker S.E."/>
            <person name="Pisabarro A.G."/>
            <person name="Walton J.D."/>
            <person name="Blanchette R.A."/>
            <person name="Henrissat B."/>
            <person name="Martin F."/>
            <person name="Cullen D."/>
            <person name="Hibbett D.S."/>
            <person name="Grigoriev I.V."/>
        </authorList>
    </citation>
    <scope>NUCLEOTIDE SEQUENCE [LARGE SCALE GENOMIC DNA]</scope>
    <source>
        <strain evidence="10">MUCL 33604</strain>
    </source>
</reference>
<evidence type="ECO:0000256" key="4">
    <source>
        <dbReference type="ARBA" id="ARBA00022989"/>
    </source>
</evidence>
<feature type="compositionally biased region" description="Basic residues" evidence="6">
    <location>
        <begin position="1"/>
        <end position="11"/>
    </location>
</feature>
<dbReference type="HOGENOM" id="CLU_001265_54_6_1"/>
<dbReference type="Gene3D" id="1.20.1250.20">
    <property type="entry name" value="MFS general substrate transporter like domains"/>
    <property type="match status" value="1"/>
</dbReference>
<feature type="transmembrane region" description="Helical" evidence="7">
    <location>
        <begin position="429"/>
        <end position="448"/>
    </location>
</feature>
<dbReference type="AlphaFoldDB" id="A0A067PTV5"/>
<feature type="domain" description="Major facilitator superfamily (MFS) profile" evidence="8">
    <location>
        <begin position="33"/>
        <end position="483"/>
    </location>
</feature>
<dbReference type="CDD" id="cd17330">
    <property type="entry name" value="MFS_SLC46_TetA_like"/>
    <property type="match status" value="1"/>
</dbReference>
<evidence type="ECO:0000313" key="9">
    <source>
        <dbReference type="EMBL" id="KDQ58164.1"/>
    </source>
</evidence>
<dbReference type="Pfam" id="PF07690">
    <property type="entry name" value="MFS_1"/>
    <property type="match status" value="1"/>
</dbReference>
<dbReference type="PANTHER" id="PTHR23504">
    <property type="entry name" value="MAJOR FACILITATOR SUPERFAMILY DOMAIN-CONTAINING PROTEIN 10"/>
    <property type="match status" value="1"/>
</dbReference>